<dbReference type="GO" id="GO:0019432">
    <property type="term" value="P:triglyceride biosynthetic process"/>
    <property type="evidence" value="ECO:0007669"/>
    <property type="project" value="TreeGrafter"/>
</dbReference>
<keyword evidence="9 14" id="KW-0256">Endoplasmic reticulum</keyword>
<name>A0A0N4VCN2_ENTVE</name>
<feature type="transmembrane region" description="Helical" evidence="14">
    <location>
        <begin position="25"/>
        <end position="56"/>
    </location>
</feature>
<keyword evidence="11" id="KW-0443">Lipid metabolism</keyword>
<keyword evidence="8" id="KW-0319">Glycerol metabolism</keyword>
<dbReference type="AlphaFoldDB" id="A0A0N4VCN2"/>
<evidence type="ECO:0000313" key="17">
    <source>
        <dbReference type="WBParaSite" id="EVEC_0000833201-mRNA-1"/>
    </source>
</evidence>
<sequence length="346" mass="39809">MAVIEFAPLNIPLERRLQTLAVVHYVFFFLIAPPLSIFLAIYLLWINILYGIWLYYDRDAPIRGYRRMKWFQGSVIWKYFADYFPQKLIKTADLPSDRNYIIGAHPHGIMSLGTFTTFCTNGTGFWDKFPGLTPYLATLPGQFLFPFRREYILLSGSSYCSFANCCNRGLSAFKHYCRKQGLLNLLNNQKGLVLAIVLGGAEEALECRHDNYDLILRKRKGFVRLALETGALVPCYMFGENDTYNQVSNNRGTLLRKLQVTFRRYAGFSTPIIFGRGIFNYTFGVLPFRTPIHTVVGRPINVKPTPNPTNEEVDALHETYCEELNKLFDENKGKYGISHDTKLHFI</sequence>
<evidence type="ECO:0000256" key="1">
    <source>
        <dbReference type="ARBA" id="ARBA00004477"/>
    </source>
</evidence>
<dbReference type="PANTHER" id="PTHR12317">
    <property type="entry name" value="DIACYLGLYCEROL O-ACYLTRANSFERASE"/>
    <property type="match status" value="1"/>
</dbReference>
<evidence type="ECO:0000256" key="3">
    <source>
        <dbReference type="ARBA" id="ARBA00005189"/>
    </source>
</evidence>
<dbReference type="Proteomes" id="UP000274131">
    <property type="component" value="Unassembled WGS sequence"/>
</dbReference>
<keyword evidence="16" id="KW-1185">Reference proteome</keyword>
<evidence type="ECO:0000256" key="4">
    <source>
        <dbReference type="ARBA" id="ARBA00005420"/>
    </source>
</evidence>
<gene>
    <name evidence="15" type="ORF">EVEC_LOCUS7816</name>
</gene>
<dbReference type="GO" id="GO:0006071">
    <property type="term" value="P:glycerol metabolic process"/>
    <property type="evidence" value="ECO:0007669"/>
    <property type="project" value="UniProtKB-KW"/>
</dbReference>
<keyword evidence="13" id="KW-0012">Acyltransferase</keyword>
<evidence type="ECO:0000256" key="6">
    <source>
        <dbReference type="ARBA" id="ARBA00022679"/>
    </source>
</evidence>
<dbReference type="CDD" id="cd07987">
    <property type="entry name" value="LPLAT_MGAT-like"/>
    <property type="match status" value="1"/>
</dbReference>
<protein>
    <recommendedName>
        <fullName evidence="14">Acyltransferase</fullName>
        <ecNumber evidence="14">2.3.1.-</ecNumber>
    </recommendedName>
</protein>
<comment type="similarity">
    <text evidence="4 14">Belongs to the diacylglycerol acyltransferase family.</text>
</comment>
<evidence type="ECO:0000256" key="7">
    <source>
        <dbReference type="ARBA" id="ARBA00022692"/>
    </source>
</evidence>
<evidence type="ECO:0000256" key="14">
    <source>
        <dbReference type="RuleBase" id="RU367023"/>
    </source>
</evidence>
<evidence type="ECO:0000256" key="5">
    <source>
        <dbReference type="ARBA" id="ARBA00022516"/>
    </source>
</evidence>
<dbReference type="Pfam" id="PF03982">
    <property type="entry name" value="DAGAT"/>
    <property type="match status" value="1"/>
</dbReference>
<reference evidence="15 16" key="2">
    <citation type="submission" date="2018-10" db="EMBL/GenBank/DDBJ databases">
        <authorList>
            <consortium name="Pathogen Informatics"/>
        </authorList>
    </citation>
    <scope>NUCLEOTIDE SEQUENCE [LARGE SCALE GENOMIC DNA]</scope>
</reference>
<dbReference type="OrthoDB" id="264532at2759"/>
<evidence type="ECO:0000256" key="9">
    <source>
        <dbReference type="ARBA" id="ARBA00022824"/>
    </source>
</evidence>
<evidence type="ECO:0000256" key="8">
    <source>
        <dbReference type="ARBA" id="ARBA00022798"/>
    </source>
</evidence>
<comment type="pathway">
    <text evidence="2">Glycerolipid metabolism; triacylglycerol biosynthesis.</text>
</comment>
<reference evidence="17" key="1">
    <citation type="submission" date="2017-02" db="UniProtKB">
        <authorList>
            <consortium name="WormBaseParasite"/>
        </authorList>
    </citation>
    <scope>IDENTIFICATION</scope>
</reference>
<organism evidence="17">
    <name type="scientific">Enterobius vermicularis</name>
    <name type="common">Human pinworm</name>
    <dbReference type="NCBI Taxonomy" id="51028"/>
    <lineage>
        <taxon>Eukaryota</taxon>
        <taxon>Metazoa</taxon>
        <taxon>Ecdysozoa</taxon>
        <taxon>Nematoda</taxon>
        <taxon>Chromadorea</taxon>
        <taxon>Rhabditida</taxon>
        <taxon>Spirurina</taxon>
        <taxon>Oxyuridomorpha</taxon>
        <taxon>Oxyuroidea</taxon>
        <taxon>Oxyuridae</taxon>
        <taxon>Enterobius</taxon>
    </lineage>
</organism>
<comment type="caution">
    <text evidence="14">Lacks conserved residue(s) required for the propagation of feature annotation.</text>
</comment>
<keyword evidence="12 14" id="KW-0472">Membrane</keyword>
<proteinExistence type="inferred from homology"/>
<keyword evidence="5" id="KW-0444">Lipid biosynthesis</keyword>
<dbReference type="PANTHER" id="PTHR12317:SF0">
    <property type="entry name" value="ACYLTRANSFERASE"/>
    <property type="match status" value="1"/>
</dbReference>
<evidence type="ECO:0000256" key="11">
    <source>
        <dbReference type="ARBA" id="ARBA00023098"/>
    </source>
</evidence>
<dbReference type="GO" id="GO:0005789">
    <property type="term" value="C:endoplasmic reticulum membrane"/>
    <property type="evidence" value="ECO:0007669"/>
    <property type="project" value="UniProtKB-SubCell"/>
</dbReference>
<evidence type="ECO:0000256" key="13">
    <source>
        <dbReference type="ARBA" id="ARBA00023315"/>
    </source>
</evidence>
<keyword evidence="6 14" id="KW-0808">Transferase</keyword>
<dbReference type="WBParaSite" id="EVEC_0000833201-mRNA-1">
    <property type="protein sequence ID" value="EVEC_0000833201-mRNA-1"/>
    <property type="gene ID" value="EVEC_0000833201"/>
</dbReference>
<dbReference type="EC" id="2.3.1.-" evidence="14"/>
<evidence type="ECO:0000256" key="10">
    <source>
        <dbReference type="ARBA" id="ARBA00022989"/>
    </source>
</evidence>
<dbReference type="EMBL" id="UXUI01009105">
    <property type="protein sequence ID" value="VDD93065.1"/>
    <property type="molecule type" value="Genomic_DNA"/>
</dbReference>
<evidence type="ECO:0000256" key="12">
    <source>
        <dbReference type="ARBA" id="ARBA00023136"/>
    </source>
</evidence>
<dbReference type="STRING" id="51028.A0A0N4VCN2"/>
<evidence type="ECO:0000256" key="2">
    <source>
        <dbReference type="ARBA" id="ARBA00004771"/>
    </source>
</evidence>
<comment type="subcellular location">
    <subcellularLocation>
        <location evidence="1 14">Endoplasmic reticulum membrane</location>
        <topology evidence="1 14">Multi-pass membrane protein</topology>
    </subcellularLocation>
</comment>
<accession>A0A0N4VCN2</accession>
<keyword evidence="7 14" id="KW-0812">Transmembrane</keyword>
<comment type="pathway">
    <text evidence="3">Lipid metabolism.</text>
</comment>
<evidence type="ECO:0000313" key="16">
    <source>
        <dbReference type="Proteomes" id="UP000274131"/>
    </source>
</evidence>
<dbReference type="InterPro" id="IPR007130">
    <property type="entry name" value="DAGAT"/>
</dbReference>
<keyword evidence="10 14" id="KW-1133">Transmembrane helix</keyword>
<dbReference type="GO" id="GO:0004144">
    <property type="term" value="F:diacylglycerol O-acyltransferase activity"/>
    <property type="evidence" value="ECO:0007669"/>
    <property type="project" value="TreeGrafter"/>
</dbReference>
<evidence type="ECO:0000313" key="15">
    <source>
        <dbReference type="EMBL" id="VDD93065.1"/>
    </source>
</evidence>